<protein>
    <submittedName>
        <fullName evidence="1">Uncharacterized protein</fullName>
    </submittedName>
</protein>
<proteinExistence type="predicted"/>
<dbReference type="AlphaFoldDB" id="A0A6M3IYI9"/>
<reference evidence="1" key="1">
    <citation type="submission" date="2020-03" db="EMBL/GenBank/DDBJ databases">
        <title>The deep terrestrial virosphere.</title>
        <authorList>
            <person name="Holmfeldt K."/>
            <person name="Nilsson E."/>
            <person name="Simone D."/>
            <person name="Lopez-Fernandez M."/>
            <person name="Wu X."/>
            <person name="de Brujin I."/>
            <person name="Lundin D."/>
            <person name="Andersson A."/>
            <person name="Bertilsson S."/>
            <person name="Dopson M."/>
        </authorList>
    </citation>
    <scope>NUCLEOTIDE SEQUENCE</scope>
    <source>
        <strain evidence="1">MM415B00842</strain>
    </source>
</reference>
<dbReference type="EMBL" id="MT141459">
    <property type="protein sequence ID" value="QJA62021.1"/>
    <property type="molecule type" value="Genomic_DNA"/>
</dbReference>
<accession>A0A6M3IYI9</accession>
<sequence>MKGRRGMDKIKKLAKLEQKIRQERVALEEEKRQKVYIPQLIKYIGRYFVYRNNTYGSDTKPWDEFYKVIDFIDNSFIVENFSVDCYGKAVIQIESKFIYIDGRKPFDGDSEEEITKEEYERERIKVCQELLGQESMRKYLERTK</sequence>
<evidence type="ECO:0000313" key="1">
    <source>
        <dbReference type="EMBL" id="QJA62021.1"/>
    </source>
</evidence>
<organism evidence="1">
    <name type="scientific">viral metagenome</name>
    <dbReference type="NCBI Taxonomy" id="1070528"/>
    <lineage>
        <taxon>unclassified sequences</taxon>
        <taxon>metagenomes</taxon>
        <taxon>organismal metagenomes</taxon>
    </lineage>
</organism>
<name>A0A6M3IYI9_9ZZZZ</name>
<gene>
    <name evidence="1" type="ORF">MM415B00842_0042</name>
</gene>